<dbReference type="RefSeq" id="WP_098583458.1">
    <property type="nucleotide sequence ID" value="NZ_NUWJ01000114.1"/>
</dbReference>
<dbReference type="Proteomes" id="UP000224413">
    <property type="component" value="Unassembled WGS sequence"/>
</dbReference>
<dbReference type="AlphaFoldDB" id="A0A9X6X0I5"/>
<comment type="caution">
    <text evidence="1">The sequence shown here is derived from an EMBL/GenBank/DDBJ whole genome shotgun (WGS) entry which is preliminary data.</text>
</comment>
<evidence type="ECO:0000313" key="1">
    <source>
        <dbReference type="EMBL" id="PFK18044.1"/>
    </source>
</evidence>
<evidence type="ECO:0000313" key="2">
    <source>
        <dbReference type="Proteomes" id="UP000224413"/>
    </source>
</evidence>
<name>A0A9X6X0I5_BACCE</name>
<dbReference type="EMBL" id="NUWJ01000114">
    <property type="protein sequence ID" value="PFK18044.1"/>
    <property type="molecule type" value="Genomic_DNA"/>
</dbReference>
<organism evidence="1 2">
    <name type="scientific">Bacillus cereus</name>
    <dbReference type="NCBI Taxonomy" id="1396"/>
    <lineage>
        <taxon>Bacteria</taxon>
        <taxon>Bacillati</taxon>
        <taxon>Bacillota</taxon>
        <taxon>Bacilli</taxon>
        <taxon>Bacillales</taxon>
        <taxon>Bacillaceae</taxon>
        <taxon>Bacillus</taxon>
        <taxon>Bacillus cereus group</taxon>
    </lineage>
</organism>
<gene>
    <name evidence="1" type="ORF">COI98_13350</name>
</gene>
<proteinExistence type="predicted"/>
<protein>
    <submittedName>
        <fullName evidence="1">Uncharacterized protein</fullName>
    </submittedName>
</protein>
<sequence>MEIYNSGDIVRVFYPFKPKALSNDNEEQVGKRRFGLIINAGNNRTLALPILQITSHGGRTEQTNYKLRADEIKVPESVTYYKRSAQGKVPVYGVIKTERIEFFDDDEISRPLTSVGLDTKIAVLNNYKDLLKQRNFVEVLNEESPGHMEAMQCFERAIIAEKLSFLTTDLGECKYEHMEDKMLRVNKIQPLGKSDTNKRIHFYAVELTDEENMDSFLYSIATMKQPKQVAREWGKSKTAVDWLKEDERFYNLQKDISKVFKEPSNPHPNKYKAFPLFRKNTLENAMER</sequence>
<reference evidence="1 2" key="1">
    <citation type="submission" date="2017-09" db="EMBL/GenBank/DDBJ databases">
        <title>Large-scale bioinformatics analysis of Bacillus genomes uncovers conserved roles of natural products in bacterial physiology.</title>
        <authorList>
            <consortium name="Agbiome Team Llc"/>
            <person name="Bleich R.M."/>
            <person name="Grubbs K.J."/>
            <person name="Santa Maria K.C."/>
            <person name="Allen S.E."/>
            <person name="Farag S."/>
            <person name="Shank E.A."/>
            <person name="Bowers A."/>
        </authorList>
    </citation>
    <scope>NUCLEOTIDE SEQUENCE [LARGE SCALE GENOMIC DNA]</scope>
    <source>
        <strain evidence="1 2">AFS083741</strain>
    </source>
</reference>
<accession>A0A9X6X0I5</accession>